<evidence type="ECO:0000313" key="1">
    <source>
        <dbReference type="EMBL" id="OWK34706.1"/>
    </source>
</evidence>
<organism evidence="1 2">
    <name type="scientific">Fimbriiglobus ruber</name>
    <dbReference type="NCBI Taxonomy" id="1908690"/>
    <lineage>
        <taxon>Bacteria</taxon>
        <taxon>Pseudomonadati</taxon>
        <taxon>Planctomycetota</taxon>
        <taxon>Planctomycetia</taxon>
        <taxon>Gemmatales</taxon>
        <taxon>Gemmataceae</taxon>
        <taxon>Fimbriiglobus</taxon>
    </lineage>
</organism>
<dbReference type="Proteomes" id="UP000214646">
    <property type="component" value="Unassembled WGS sequence"/>
</dbReference>
<comment type="caution">
    <text evidence="1">The sequence shown here is derived from an EMBL/GenBank/DDBJ whole genome shotgun (WGS) entry which is preliminary data.</text>
</comment>
<evidence type="ECO:0000313" key="2">
    <source>
        <dbReference type="Proteomes" id="UP000214646"/>
    </source>
</evidence>
<dbReference type="EMBL" id="NIDE01000019">
    <property type="protein sequence ID" value="OWK34706.1"/>
    <property type="molecule type" value="Genomic_DNA"/>
</dbReference>
<dbReference type="AlphaFoldDB" id="A0A225DBN1"/>
<protein>
    <submittedName>
        <fullName evidence="1">Uncharacterized protein</fullName>
    </submittedName>
</protein>
<accession>A0A225DBN1</accession>
<name>A0A225DBN1_9BACT</name>
<reference evidence="2" key="1">
    <citation type="submission" date="2017-06" db="EMBL/GenBank/DDBJ databases">
        <title>Genome analysis of Fimbriiglobus ruber SP5, the first member of the order Planctomycetales with confirmed chitinolytic capability.</title>
        <authorList>
            <person name="Ravin N.V."/>
            <person name="Rakitin A.L."/>
            <person name="Ivanova A.A."/>
            <person name="Beletsky A.V."/>
            <person name="Kulichevskaya I.S."/>
            <person name="Mardanov A.V."/>
            <person name="Dedysh S.N."/>
        </authorList>
    </citation>
    <scope>NUCLEOTIDE SEQUENCE [LARGE SCALE GENOMIC DNA]</scope>
    <source>
        <strain evidence="2">SP5</strain>
    </source>
</reference>
<sequence>MCKTLLPQIYADERGSEKRSKQEFGFLISFLIRVHLRKSAAKMLFIIG</sequence>
<keyword evidence="2" id="KW-1185">Reference proteome</keyword>
<proteinExistence type="predicted"/>
<gene>
    <name evidence="1" type="ORF">FRUB_09548</name>
</gene>